<gene>
    <name evidence="1" type="ORF">ACFPJ6_13985</name>
</gene>
<protein>
    <submittedName>
        <fullName evidence="1">Uncharacterized protein</fullName>
    </submittedName>
</protein>
<accession>A0ABW0GQA8</accession>
<name>A0ABW0GQA8_9MICO</name>
<comment type="caution">
    <text evidence="1">The sequence shown here is derived from an EMBL/GenBank/DDBJ whole genome shotgun (WGS) entry which is preliminary data.</text>
</comment>
<evidence type="ECO:0000313" key="1">
    <source>
        <dbReference type="EMBL" id="MFC5381890.1"/>
    </source>
</evidence>
<sequence>MAAHLRASFADLYGGVASLNVWQYNNSYYEAGPEVPRVPVRFHDCQNKGYTPSGWNTIFGSVPVPNGAVPAVGRDAALSVYSPGTDQLWEFWRMERRTDGWYACWGGRIDDASTSDGIFEGNWGSTATGLANSAGMVRIADIRAGRIDHAVNVAIPAPAHWKTFSWPAQRSDGFSTDPHAMPEGIRFRLDPKLDVAALDLHPVAEMIAVAGQRHGFIVTDKAGTLAVTTESGAAEKARTGTDPWVGLLAGTPSYAVLANFPWEHVQVLPMHYGRPQ</sequence>
<proteinExistence type="predicted"/>
<organism evidence="1 2">
    <name type="scientific">Aquipuribacter nitratireducens</name>
    <dbReference type="NCBI Taxonomy" id="650104"/>
    <lineage>
        <taxon>Bacteria</taxon>
        <taxon>Bacillati</taxon>
        <taxon>Actinomycetota</taxon>
        <taxon>Actinomycetes</taxon>
        <taxon>Micrococcales</taxon>
        <taxon>Intrasporangiaceae</taxon>
        <taxon>Aquipuribacter</taxon>
    </lineage>
</organism>
<dbReference type="RefSeq" id="WP_340271047.1">
    <property type="nucleotide sequence ID" value="NZ_JBBEOG010000009.1"/>
</dbReference>
<dbReference type="Proteomes" id="UP001596122">
    <property type="component" value="Unassembled WGS sequence"/>
</dbReference>
<dbReference type="EMBL" id="JBHSLD010000013">
    <property type="protein sequence ID" value="MFC5381890.1"/>
    <property type="molecule type" value="Genomic_DNA"/>
</dbReference>
<keyword evidence="2" id="KW-1185">Reference proteome</keyword>
<evidence type="ECO:0000313" key="2">
    <source>
        <dbReference type="Proteomes" id="UP001596122"/>
    </source>
</evidence>
<reference evidence="2" key="1">
    <citation type="journal article" date="2019" name="Int. J. Syst. Evol. Microbiol.">
        <title>The Global Catalogue of Microorganisms (GCM) 10K type strain sequencing project: providing services to taxonomists for standard genome sequencing and annotation.</title>
        <authorList>
            <consortium name="The Broad Institute Genomics Platform"/>
            <consortium name="The Broad Institute Genome Sequencing Center for Infectious Disease"/>
            <person name="Wu L."/>
            <person name="Ma J."/>
        </authorList>
    </citation>
    <scope>NUCLEOTIDE SEQUENCE [LARGE SCALE GENOMIC DNA]</scope>
    <source>
        <strain evidence="2">CCUG 43114</strain>
    </source>
</reference>